<dbReference type="SUPFAM" id="SSF47699">
    <property type="entry name" value="Bifunctional inhibitor/lipid-transfer protein/seed storage 2S albumin"/>
    <property type="match status" value="1"/>
</dbReference>
<feature type="chain" id="PRO_5043632458" evidence="4">
    <location>
        <begin position="20"/>
        <end position="72"/>
    </location>
</feature>
<feature type="signal peptide" evidence="4">
    <location>
        <begin position="1"/>
        <end position="19"/>
    </location>
</feature>
<proteinExistence type="inferred from homology"/>
<comment type="similarity">
    <text evidence="1">Belongs to the plant LTP family.</text>
</comment>
<feature type="domain" description="Bifunctional inhibitor/plant lipid transfer protein/seed storage helical" evidence="5">
    <location>
        <begin position="9"/>
        <end position="61"/>
    </location>
</feature>
<dbReference type="InterPro" id="IPR016140">
    <property type="entry name" value="Bifunc_inhib/LTP/seed_store"/>
</dbReference>
<comment type="caution">
    <text evidence="6">The sequence shown here is derived from an EMBL/GenBank/DDBJ whole genome shotgun (WGS) entry which is preliminary data.</text>
</comment>
<dbReference type="Pfam" id="PF14368">
    <property type="entry name" value="LTP_2"/>
    <property type="match status" value="1"/>
</dbReference>
<protein>
    <submittedName>
        <fullName evidence="6">Non-specific lipid-transfer protein 1</fullName>
    </submittedName>
</protein>
<dbReference type="Gene3D" id="1.10.110.10">
    <property type="entry name" value="Plant lipid-transfer and hydrophobic proteins"/>
    <property type="match status" value="1"/>
</dbReference>
<reference evidence="6" key="2">
    <citation type="journal article" date="2024" name="Plant">
        <title>Genomic evolution and insights into agronomic trait innovations of Sesamum species.</title>
        <authorList>
            <person name="Miao H."/>
            <person name="Wang L."/>
            <person name="Qu L."/>
            <person name="Liu H."/>
            <person name="Sun Y."/>
            <person name="Le M."/>
            <person name="Wang Q."/>
            <person name="Wei S."/>
            <person name="Zheng Y."/>
            <person name="Lin W."/>
            <person name="Duan Y."/>
            <person name="Cao H."/>
            <person name="Xiong S."/>
            <person name="Wang X."/>
            <person name="Wei L."/>
            <person name="Li C."/>
            <person name="Ma Q."/>
            <person name="Ju M."/>
            <person name="Zhao R."/>
            <person name="Li G."/>
            <person name="Mu C."/>
            <person name="Tian Q."/>
            <person name="Mei H."/>
            <person name="Zhang T."/>
            <person name="Gao T."/>
            <person name="Zhang H."/>
        </authorList>
    </citation>
    <scope>NUCLEOTIDE SEQUENCE</scope>
    <source>
        <strain evidence="6">G02</strain>
    </source>
</reference>
<dbReference type="GO" id="GO:0008289">
    <property type="term" value="F:lipid binding"/>
    <property type="evidence" value="ECO:0007669"/>
    <property type="project" value="UniProtKB-KW"/>
</dbReference>
<dbReference type="EMBL" id="JACGWJ010000003">
    <property type="protein sequence ID" value="KAL0429126.1"/>
    <property type="molecule type" value="Genomic_DNA"/>
</dbReference>
<keyword evidence="4" id="KW-0732">Signal</keyword>
<sequence length="72" mass="7320">MKATVVAVISILAVILVAAQPGQAVTCGQVDAALMPCISYLTGRVGDSPSPACCSRVKAVKDMAQTTADKKV</sequence>
<evidence type="ECO:0000313" key="6">
    <source>
        <dbReference type="EMBL" id="KAL0429126.1"/>
    </source>
</evidence>
<dbReference type="InterPro" id="IPR000528">
    <property type="entry name" value="Plant_nsLTP"/>
</dbReference>
<evidence type="ECO:0000256" key="1">
    <source>
        <dbReference type="ARBA" id="ARBA00009748"/>
    </source>
</evidence>
<dbReference type="AlphaFoldDB" id="A0AAW2VJ80"/>
<organism evidence="6">
    <name type="scientific">Sesamum radiatum</name>
    <name type="common">Black benniseed</name>
    <dbReference type="NCBI Taxonomy" id="300843"/>
    <lineage>
        <taxon>Eukaryota</taxon>
        <taxon>Viridiplantae</taxon>
        <taxon>Streptophyta</taxon>
        <taxon>Embryophyta</taxon>
        <taxon>Tracheophyta</taxon>
        <taxon>Spermatophyta</taxon>
        <taxon>Magnoliopsida</taxon>
        <taxon>eudicotyledons</taxon>
        <taxon>Gunneridae</taxon>
        <taxon>Pentapetalae</taxon>
        <taxon>asterids</taxon>
        <taxon>lamiids</taxon>
        <taxon>Lamiales</taxon>
        <taxon>Pedaliaceae</taxon>
        <taxon>Sesamum</taxon>
    </lineage>
</organism>
<evidence type="ECO:0000256" key="2">
    <source>
        <dbReference type="ARBA" id="ARBA00022448"/>
    </source>
</evidence>
<dbReference type="PANTHER" id="PTHR33076">
    <property type="entry name" value="NON-SPECIFIC LIPID-TRANSFER PROTEIN 2-RELATED"/>
    <property type="match status" value="1"/>
</dbReference>
<dbReference type="GO" id="GO:0006869">
    <property type="term" value="P:lipid transport"/>
    <property type="evidence" value="ECO:0007669"/>
    <property type="project" value="InterPro"/>
</dbReference>
<dbReference type="PRINTS" id="PR00382">
    <property type="entry name" value="LIPIDTRNSFER"/>
</dbReference>
<evidence type="ECO:0000256" key="3">
    <source>
        <dbReference type="ARBA" id="ARBA00023121"/>
    </source>
</evidence>
<name>A0AAW2VJ80_SESRA</name>
<dbReference type="InterPro" id="IPR036312">
    <property type="entry name" value="Bifun_inhib/LTP/seed_sf"/>
</dbReference>
<accession>A0AAW2VJ80</accession>
<evidence type="ECO:0000256" key="4">
    <source>
        <dbReference type="SAM" id="SignalP"/>
    </source>
</evidence>
<evidence type="ECO:0000259" key="5">
    <source>
        <dbReference type="Pfam" id="PF14368"/>
    </source>
</evidence>
<reference evidence="6" key="1">
    <citation type="submission" date="2020-06" db="EMBL/GenBank/DDBJ databases">
        <authorList>
            <person name="Li T."/>
            <person name="Hu X."/>
            <person name="Zhang T."/>
            <person name="Song X."/>
            <person name="Zhang H."/>
            <person name="Dai N."/>
            <person name="Sheng W."/>
            <person name="Hou X."/>
            <person name="Wei L."/>
        </authorList>
    </citation>
    <scope>NUCLEOTIDE SEQUENCE</scope>
    <source>
        <strain evidence="6">G02</strain>
        <tissue evidence="6">Leaf</tissue>
    </source>
</reference>
<keyword evidence="3" id="KW-0446">Lipid-binding</keyword>
<gene>
    <name evidence="6" type="ORF">Sradi_0538600</name>
</gene>
<keyword evidence="2" id="KW-0813">Transport</keyword>